<protein>
    <submittedName>
        <fullName evidence="1">Uncharacterized protein</fullName>
    </submittedName>
</protein>
<evidence type="ECO:0000313" key="1">
    <source>
        <dbReference type="EMBL" id="KAG7309925.1"/>
    </source>
</evidence>
<accession>A0ABQ7QXZ9</accession>
<proteinExistence type="predicted"/>
<comment type="caution">
    <text evidence="1">The sequence shown here is derived from an EMBL/GenBank/DDBJ whole genome shotgun (WGS) entry which is preliminary data.</text>
</comment>
<gene>
    <name evidence="1" type="ORF">JYU34_004439</name>
</gene>
<reference evidence="1 2" key="1">
    <citation type="submission" date="2021-06" db="EMBL/GenBank/DDBJ databases">
        <title>A haploid diamondback moth (Plutella xylostella L.) genome assembly resolves 31 chromosomes and identifies a diamide resistance mutation.</title>
        <authorList>
            <person name="Ward C.M."/>
            <person name="Perry K.D."/>
            <person name="Baker G."/>
            <person name="Powis K."/>
            <person name="Heckel D.G."/>
            <person name="Baxter S.W."/>
        </authorList>
    </citation>
    <scope>NUCLEOTIDE SEQUENCE [LARGE SCALE GENOMIC DNA]</scope>
    <source>
        <strain evidence="1 2">LV</strain>
        <tissue evidence="1">Single pupa</tissue>
    </source>
</reference>
<name>A0ABQ7QXZ9_PLUXY</name>
<organism evidence="1 2">
    <name type="scientific">Plutella xylostella</name>
    <name type="common">Diamondback moth</name>
    <name type="synonym">Plutella maculipennis</name>
    <dbReference type="NCBI Taxonomy" id="51655"/>
    <lineage>
        <taxon>Eukaryota</taxon>
        <taxon>Metazoa</taxon>
        <taxon>Ecdysozoa</taxon>
        <taxon>Arthropoda</taxon>
        <taxon>Hexapoda</taxon>
        <taxon>Insecta</taxon>
        <taxon>Pterygota</taxon>
        <taxon>Neoptera</taxon>
        <taxon>Endopterygota</taxon>
        <taxon>Lepidoptera</taxon>
        <taxon>Glossata</taxon>
        <taxon>Ditrysia</taxon>
        <taxon>Yponomeutoidea</taxon>
        <taxon>Plutellidae</taxon>
        <taxon>Plutella</taxon>
    </lineage>
</organism>
<evidence type="ECO:0000313" key="2">
    <source>
        <dbReference type="Proteomes" id="UP000823941"/>
    </source>
</evidence>
<dbReference type="EMBL" id="JAHIBW010000006">
    <property type="protein sequence ID" value="KAG7309925.1"/>
    <property type="molecule type" value="Genomic_DNA"/>
</dbReference>
<keyword evidence="2" id="KW-1185">Reference proteome</keyword>
<sequence>MVSTVERQPRDQLVQTHRFFTRPSRLDRGHRPYRKLSMISIGYPRAVRVKYGFARRK</sequence>
<dbReference type="Proteomes" id="UP000823941">
    <property type="component" value="Chromosome 6"/>
</dbReference>